<evidence type="ECO:0000313" key="4">
    <source>
        <dbReference type="Proteomes" id="UP001230188"/>
    </source>
</evidence>
<feature type="region of interest" description="Disordered" evidence="1">
    <location>
        <begin position="1029"/>
        <end position="1060"/>
    </location>
</feature>
<organism evidence="3 4">
    <name type="scientific">Chrysophaeum taylorii</name>
    <dbReference type="NCBI Taxonomy" id="2483200"/>
    <lineage>
        <taxon>Eukaryota</taxon>
        <taxon>Sar</taxon>
        <taxon>Stramenopiles</taxon>
        <taxon>Ochrophyta</taxon>
        <taxon>Pelagophyceae</taxon>
        <taxon>Pelagomonadales</taxon>
        <taxon>Pelagomonadaceae</taxon>
        <taxon>Chrysophaeum</taxon>
    </lineage>
</organism>
<feature type="compositionally biased region" description="Polar residues" evidence="1">
    <location>
        <begin position="263"/>
        <end position="273"/>
    </location>
</feature>
<comment type="caution">
    <text evidence="3">The sequence shown here is derived from an EMBL/GenBank/DDBJ whole genome shotgun (WGS) entry which is preliminary data.</text>
</comment>
<dbReference type="InterPro" id="IPR006869">
    <property type="entry name" value="DUF547"/>
</dbReference>
<evidence type="ECO:0000256" key="1">
    <source>
        <dbReference type="SAM" id="MobiDB-lite"/>
    </source>
</evidence>
<proteinExistence type="predicted"/>
<evidence type="ECO:0000259" key="2">
    <source>
        <dbReference type="SMART" id="SM00799"/>
    </source>
</evidence>
<dbReference type="InterPro" id="IPR043153">
    <property type="entry name" value="DENN_C"/>
</dbReference>
<dbReference type="Pfam" id="PF04784">
    <property type="entry name" value="DUF547"/>
    <property type="match status" value="1"/>
</dbReference>
<feature type="region of interest" description="Disordered" evidence="1">
    <location>
        <begin position="788"/>
        <end position="842"/>
    </location>
</feature>
<dbReference type="Proteomes" id="UP001230188">
    <property type="component" value="Unassembled WGS sequence"/>
</dbReference>
<feature type="region of interest" description="Disordered" evidence="1">
    <location>
        <begin position="888"/>
        <end position="972"/>
    </location>
</feature>
<feature type="region of interest" description="Disordered" evidence="1">
    <location>
        <begin position="260"/>
        <end position="290"/>
    </location>
</feature>
<dbReference type="InterPro" id="IPR001194">
    <property type="entry name" value="cDENN_dom"/>
</dbReference>
<feature type="compositionally biased region" description="Polar residues" evidence="1">
    <location>
        <begin position="794"/>
        <end position="805"/>
    </location>
</feature>
<keyword evidence="4" id="KW-1185">Reference proteome</keyword>
<dbReference type="EMBL" id="JAQMWT010000245">
    <property type="protein sequence ID" value="KAJ8606868.1"/>
    <property type="molecule type" value="Genomic_DNA"/>
</dbReference>
<dbReference type="Pfam" id="PF02141">
    <property type="entry name" value="DENN"/>
    <property type="match status" value="1"/>
</dbReference>
<feature type="region of interest" description="Disordered" evidence="1">
    <location>
        <begin position="132"/>
        <end position="155"/>
    </location>
</feature>
<gene>
    <name evidence="3" type="ORF">CTAYLR_010259</name>
</gene>
<feature type="region of interest" description="Disordered" evidence="1">
    <location>
        <begin position="1255"/>
        <end position="1293"/>
    </location>
</feature>
<sequence>MRYRSKRHTVLAEGAPRGVAEALVLIGDRVHQQVGDSSVLDALDVASLRQWLLPENRPLRASLTHGDGTRVHAVITPLGGGRELHGLRLVALSRKPQFALLCAALDSVIEAGKRGIAEARVAAKNVLDGSSSTATRMHRLQRPQSSDDPFDDAQPTTDADCASAVCSDAACAAALARLSGEAIVQAWAGLLLEQRIALRAGDNDHLAPLAAAIVSCVEPIAYAHVYAPVLPSTDAIHLLSAPVPFIVGIDARDRAAWRDQKSAVDSNTPSSPFERSAASRVGDDEDDSSARCALPTCFSSSLTGLAELRESENLCASKEQSATSNEILSDECEGFDDAMRDDGVAVVDVDSGVARLPKALSDTLAGLASKRTWDQLARKVGRALREEGAARACTYLQSVTRSLFAPRMSTAERTPPASVAVGRLEWIFPRGEVSPAQQQQPKMGGRASSTAATNFCRIRSSASVWAEFDGVAFWAYETADHHGSYDKASPRRDGNTDGNDIADFLSLRDRAAVASAGVYPLIWLPIESLESVSPLDDKRFELTMSHDGNAWCGLATTASPQKRRRRRFIFVGLDAVCNRSWCAALEAAAAKTRAHRRLVEMNGGAWSPSHRRIEESDEVTKLRDAVVRTQGVRLLFRRHFEAFPVDQRHEAQSKPSRENDEQVRSGKEDHERPMSPTRMMSVVFQNLFGIKAVGKGSLGRDQVVFSLSPRQQRKIHEMRRARTFGRGQMSKSFDEEDLDNLRASSEQRFPSLGSIDTFDEVCDSLASPTAQPSEMQLARVLGLALDSGGERANEPQQPGTVTSPRASHPMLSPAKSGWRSRNTSDFEERSSTAASSEDAGDREVLLKRPRMIALFPSDEEAVATSGALNAKYLRDDDDDIAHQLDELLRHSPPAPAEEKVRPTNTLERQPGLKQVVTPPAPMLRRHAAKELAPGSLTRRDASSDVSEGSLGEATSASQHRRRQRPSVRENTPIITMVGATSPRRSILRPNDVVAALLDRLIATVRFQRSWPSMVPESPSSRTIAESFNSLNSDERSFSQTSESRGSPKTSSGRSLLEGCSPEGLRGQLEAVRKSTSYAAFAEASALLCRINIEALARDDDSDIHDEGDDDAERIAFWINVHNLAVFHACIARGPPPTQRGPSIAMRYYAWSRAQKYAVGGVALSVFQIEHSILRAQSANPSSWTGWLADLARFGQKDDRRFLSPKSPPPPELSFALFTPTKSSAPLTVFRATSRLGLDAELRAHAAKGLSQVVRVHPGVSHRRRRALPPLSPAPSTSHEIPSRLPPPLTPHASHVTPLRETAIVEATPPPFRNSCDDPPAAKQQQPQQQHQQQQQQQRVFVVVLPAVVRWYARDWGHGNLDIVDYVHRLLARELEDFRLGEVIAAAHEDVVAATSRNSGWNTQKSSFALKLDYASYDWTPAFAIC</sequence>
<reference evidence="3" key="1">
    <citation type="submission" date="2023-01" db="EMBL/GenBank/DDBJ databases">
        <title>Metagenome sequencing of chrysophaentin producing Chrysophaeum taylorii.</title>
        <authorList>
            <person name="Davison J."/>
            <person name="Bewley C."/>
        </authorList>
    </citation>
    <scope>NUCLEOTIDE SEQUENCE</scope>
    <source>
        <strain evidence="3">NIES-1699</strain>
    </source>
</reference>
<evidence type="ECO:0000313" key="3">
    <source>
        <dbReference type="EMBL" id="KAJ8606868.1"/>
    </source>
</evidence>
<feature type="compositionally biased region" description="Basic and acidic residues" evidence="1">
    <location>
        <begin position="646"/>
        <end position="673"/>
    </location>
</feature>
<dbReference type="SMART" id="SM00799">
    <property type="entry name" value="DENN"/>
    <property type="match status" value="1"/>
</dbReference>
<feature type="compositionally biased region" description="Polar residues" evidence="1">
    <location>
        <begin position="1029"/>
        <end position="1053"/>
    </location>
</feature>
<dbReference type="PANTHER" id="PTHR46361:SF3">
    <property type="entry name" value="ELECTRON CARRIER_ PROTEIN DISULFIDE OXIDOREDUCTASE"/>
    <property type="match status" value="1"/>
</dbReference>
<dbReference type="Gene3D" id="3.40.50.11500">
    <property type="match status" value="1"/>
</dbReference>
<feature type="compositionally biased region" description="Low complexity" evidence="1">
    <location>
        <begin position="1323"/>
        <end position="1333"/>
    </location>
</feature>
<feature type="domain" description="cDENN" evidence="2">
    <location>
        <begin position="85"/>
        <end position="267"/>
    </location>
</feature>
<protein>
    <recommendedName>
        <fullName evidence="2">cDENN domain-containing protein</fullName>
    </recommendedName>
</protein>
<dbReference type="PANTHER" id="PTHR46361">
    <property type="entry name" value="ELECTRON CARRIER/ PROTEIN DISULFIDE OXIDOREDUCTASE"/>
    <property type="match status" value="1"/>
</dbReference>
<feature type="region of interest" description="Disordered" evidence="1">
    <location>
        <begin position="646"/>
        <end position="674"/>
    </location>
</feature>
<feature type="region of interest" description="Disordered" evidence="1">
    <location>
        <begin position="1307"/>
        <end position="1333"/>
    </location>
</feature>
<name>A0AAD7UI99_9STRA</name>
<accession>A0AAD7UI99</accession>